<dbReference type="Proteomes" id="UP000091918">
    <property type="component" value="Unassembled WGS sequence"/>
</dbReference>
<evidence type="ECO:0000313" key="3">
    <source>
        <dbReference type="Proteomes" id="UP000091918"/>
    </source>
</evidence>
<evidence type="ECO:0000313" key="2">
    <source>
        <dbReference type="EMBL" id="OAX84936.1"/>
    </source>
</evidence>
<dbReference type="EMBL" id="LGUA01000039">
    <property type="protein sequence ID" value="OAX84936.1"/>
    <property type="molecule type" value="Genomic_DNA"/>
</dbReference>
<gene>
    <name evidence="2" type="ORF">ACJ72_00689</name>
</gene>
<feature type="region of interest" description="Disordered" evidence="1">
    <location>
        <begin position="1"/>
        <end position="26"/>
    </location>
</feature>
<feature type="region of interest" description="Disordered" evidence="1">
    <location>
        <begin position="237"/>
        <end position="304"/>
    </location>
</feature>
<dbReference type="OrthoDB" id="4186330at2759"/>
<comment type="caution">
    <text evidence="2">The sequence shown here is derived from an EMBL/GenBank/DDBJ whole genome shotgun (WGS) entry which is preliminary data.</text>
</comment>
<feature type="compositionally biased region" description="Low complexity" evidence="1">
    <location>
        <begin position="271"/>
        <end position="280"/>
    </location>
</feature>
<protein>
    <submittedName>
        <fullName evidence="2">Uncharacterized protein</fullName>
    </submittedName>
</protein>
<name>A0A1B7P7C0_9EURO</name>
<proteinExistence type="predicted"/>
<dbReference type="AlphaFoldDB" id="A0A1B7P7C0"/>
<accession>A0A1B7P7C0</accession>
<reference evidence="2 3" key="1">
    <citation type="submission" date="2015-07" db="EMBL/GenBank/DDBJ databases">
        <title>Emmonsia species relationships and genome sequence.</title>
        <authorList>
            <person name="Cuomo C.A."/>
            <person name="Schwartz I.S."/>
            <person name="Kenyon C."/>
            <person name="de Hoog G.S."/>
            <person name="Govender N.P."/>
            <person name="Botha A."/>
            <person name="Moreno L."/>
            <person name="de Vries M."/>
            <person name="Munoz J.F."/>
            <person name="Stielow J.B."/>
        </authorList>
    </citation>
    <scope>NUCLEOTIDE SEQUENCE [LARGE SCALE GENOMIC DNA]</scope>
    <source>
        <strain evidence="2 3">CBS 136260</strain>
    </source>
</reference>
<feature type="region of interest" description="Disordered" evidence="1">
    <location>
        <begin position="98"/>
        <end position="136"/>
    </location>
</feature>
<sequence length="347" mass="38952">MFEDFSFSSPRREARGTLTPIYNEDMAGACDNSGISPLSSRCPSPVPFRRNSKDHHLFPRHWRQPFKLGPAPTSIPYNYSDGHRLSIGTLTKKLRAQALDNDASSDSDEGSPPPITPPRSAHTDMPSIWLESEPLSPPYREHDDNFAWVGPSPTSTPSFTDSRHPSLAGVNFSTYSAQYAPITPEDPEQFSSLRQHRENLSLLQSTAKTVAETVRIAMLLEGNDRLCFNEIDEERHPSSLTHLPVSRKRSSFNNNRNQKSSHRSFTEPTLKSKLSISNISKVEKSRHSPHNLSHSRAEKSPQGLRRRSLVLAAVTAMAEAEIVRQEKRDCGVGDIRTENRRNWSSDT</sequence>
<evidence type="ECO:0000256" key="1">
    <source>
        <dbReference type="SAM" id="MobiDB-lite"/>
    </source>
</evidence>
<organism evidence="2 3">
    <name type="scientific">Emergomyces africanus</name>
    <dbReference type="NCBI Taxonomy" id="1955775"/>
    <lineage>
        <taxon>Eukaryota</taxon>
        <taxon>Fungi</taxon>
        <taxon>Dikarya</taxon>
        <taxon>Ascomycota</taxon>
        <taxon>Pezizomycotina</taxon>
        <taxon>Eurotiomycetes</taxon>
        <taxon>Eurotiomycetidae</taxon>
        <taxon>Onygenales</taxon>
        <taxon>Ajellomycetaceae</taxon>
        <taxon>Emergomyces</taxon>
    </lineage>
</organism>
<keyword evidence="3" id="KW-1185">Reference proteome</keyword>